<evidence type="ECO:0000313" key="2">
    <source>
        <dbReference type="EMBL" id="TGG88613.1"/>
    </source>
</evidence>
<protein>
    <submittedName>
        <fullName evidence="2">DUF4240 domain-containing protein</fullName>
    </submittedName>
</protein>
<dbReference type="Proteomes" id="UP000298111">
    <property type="component" value="Unassembled WGS sequence"/>
</dbReference>
<evidence type="ECO:0000313" key="3">
    <source>
        <dbReference type="Proteomes" id="UP000298111"/>
    </source>
</evidence>
<dbReference type="InterPro" id="IPR025334">
    <property type="entry name" value="DUF4240"/>
</dbReference>
<name>A0A8H1QTI4_9ACTN</name>
<dbReference type="AlphaFoldDB" id="A0A8H1QTI4"/>
<proteinExistence type="predicted"/>
<gene>
    <name evidence="2" type="ORF">D8771_03435</name>
</gene>
<sequence length="151" mass="16861">MTDFWKVIGSSSVQDESEIDSALERISGQLSTMAPDVLTRFVERLREALYRIDRRDLAEVPVVLANGLKFPQTSDHFLHARCACILAGEKTYDEVLSSGVGFDRFVAPFAQEAEGLLYLASEQYERKTASKMNVENHFPIESGSNIQGWAA</sequence>
<feature type="domain" description="DUF4240" evidence="1">
    <location>
        <begin position="2"/>
        <end position="126"/>
    </location>
</feature>
<dbReference type="Pfam" id="PF14024">
    <property type="entry name" value="DUF4240"/>
    <property type="match status" value="1"/>
</dbReference>
<accession>A0A8H1QTI4</accession>
<dbReference type="EMBL" id="RCIY01000009">
    <property type="protein sequence ID" value="TGG88613.1"/>
    <property type="molecule type" value="Genomic_DNA"/>
</dbReference>
<reference evidence="2 3" key="1">
    <citation type="submission" date="2018-10" db="EMBL/GenBank/DDBJ databases">
        <title>Isolation of pseudouridimycin from Streptomyces albus DSM 40763.</title>
        <authorList>
            <person name="Rosenqvist P."/>
            <person name="Metsae-Ketelae M."/>
            <person name="Virta P."/>
        </authorList>
    </citation>
    <scope>NUCLEOTIDE SEQUENCE [LARGE SCALE GENOMIC DNA]</scope>
    <source>
        <strain evidence="2 3">DSM 40763</strain>
    </source>
</reference>
<evidence type="ECO:0000259" key="1">
    <source>
        <dbReference type="Pfam" id="PF14024"/>
    </source>
</evidence>
<organism evidence="2 3">
    <name type="scientific">Streptomyces albus</name>
    <dbReference type="NCBI Taxonomy" id="1888"/>
    <lineage>
        <taxon>Bacteria</taxon>
        <taxon>Bacillati</taxon>
        <taxon>Actinomycetota</taxon>
        <taxon>Actinomycetes</taxon>
        <taxon>Kitasatosporales</taxon>
        <taxon>Streptomycetaceae</taxon>
        <taxon>Streptomyces</taxon>
    </lineage>
</organism>
<comment type="caution">
    <text evidence="2">The sequence shown here is derived from an EMBL/GenBank/DDBJ whole genome shotgun (WGS) entry which is preliminary data.</text>
</comment>